<sequence length="285" mass="33032">MKQIDDYLASPEIQALAQTTQDSYGYALAQLDAFCQRRGIQDFTGFQEYMPAMANFLVSTKLSGKSIQQYLTAIKIFLKRIGHPVEYSYRISNHEIKKNKLKHMQRWLNENDIAKCLAYEFPNETKKNRLTYRVIVRLLIETGARVRELANMKIENIDLEDMVAWIHDSKTVPRPVFFSPTTRDMLEKMLDKYEPQENVFPDVSKIKAVITDMLKVLGLKNGKDGRGPHTFRHWFCTKLFYAGVRLEDIATVAGDTPETITNCYLHPSACMLRERISKGFGWKEF</sequence>
<dbReference type="InterPro" id="IPR050090">
    <property type="entry name" value="Tyrosine_recombinase_XerCD"/>
</dbReference>
<dbReference type="GO" id="GO:0003677">
    <property type="term" value="F:DNA binding"/>
    <property type="evidence" value="ECO:0007669"/>
    <property type="project" value="UniProtKB-KW"/>
</dbReference>
<dbReference type="Gene3D" id="1.10.443.10">
    <property type="entry name" value="Intergrase catalytic core"/>
    <property type="match status" value="1"/>
</dbReference>
<dbReference type="GO" id="GO:0015074">
    <property type="term" value="P:DNA integration"/>
    <property type="evidence" value="ECO:0007669"/>
    <property type="project" value="InterPro"/>
</dbReference>
<dbReference type="CDD" id="cd00397">
    <property type="entry name" value="DNA_BRE_C"/>
    <property type="match status" value="1"/>
</dbReference>
<evidence type="ECO:0000259" key="4">
    <source>
        <dbReference type="PROSITE" id="PS51900"/>
    </source>
</evidence>
<dbReference type="EMBL" id="MT141495">
    <property type="protein sequence ID" value="QJA63343.1"/>
    <property type="molecule type" value="Genomic_DNA"/>
</dbReference>
<evidence type="ECO:0000313" key="5">
    <source>
        <dbReference type="EMBL" id="QJA44246.1"/>
    </source>
</evidence>
<evidence type="ECO:0000256" key="1">
    <source>
        <dbReference type="ARBA" id="ARBA00023125"/>
    </source>
</evidence>
<organism evidence="5">
    <name type="scientific">viral metagenome</name>
    <dbReference type="NCBI Taxonomy" id="1070528"/>
    <lineage>
        <taxon>unclassified sequences</taxon>
        <taxon>metagenomes</taxon>
        <taxon>organismal metagenomes</taxon>
    </lineage>
</organism>
<dbReference type="EMBL" id="MT142037">
    <property type="protein sequence ID" value="QJA73584.1"/>
    <property type="molecule type" value="Genomic_DNA"/>
</dbReference>
<proteinExistence type="predicted"/>
<dbReference type="InterPro" id="IPR011010">
    <property type="entry name" value="DNA_brk_join_enz"/>
</dbReference>
<dbReference type="SUPFAM" id="SSF56349">
    <property type="entry name" value="DNA breaking-rejoining enzymes"/>
    <property type="match status" value="1"/>
</dbReference>
<accession>A0A6H1Z8M6</accession>
<keyword evidence="1" id="KW-0238">DNA-binding</keyword>
<feature type="domain" description="Tyr recombinase" evidence="3">
    <location>
        <begin position="103"/>
        <end position="277"/>
    </location>
</feature>
<dbReference type="PROSITE" id="PS51898">
    <property type="entry name" value="TYR_RECOMBINASE"/>
    <property type="match status" value="1"/>
</dbReference>
<dbReference type="PANTHER" id="PTHR30349:SF41">
    <property type="entry name" value="INTEGRASE_RECOMBINASE PROTEIN MJ0367-RELATED"/>
    <property type="match status" value="1"/>
</dbReference>
<evidence type="ECO:0000313" key="8">
    <source>
        <dbReference type="EMBL" id="QJH94472.1"/>
    </source>
</evidence>
<evidence type="ECO:0000256" key="2">
    <source>
        <dbReference type="ARBA" id="ARBA00023172"/>
    </source>
</evidence>
<dbReference type="EMBL" id="MT143974">
    <property type="protein sequence ID" value="QJA44246.1"/>
    <property type="molecule type" value="Genomic_DNA"/>
</dbReference>
<dbReference type="InterPro" id="IPR002104">
    <property type="entry name" value="Integrase_catalytic"/>
</dbReference>
<evidence type="ECO:0000313" key="7">
    <source>
        <dbReference type="EMBL" id="QJA73584.1"/>
    </source>
</evidence>
<name>A0A6H1Z8M6_9ZZZZ</name>
<dbReference type="EMBL" id="MT144601">
    <property type="protein sequence ID" value="QJH94472.1"/>
    <property type="molecule type" value="Genomic_DNA"/>
</dbReference>
<dbReference type="InterPro" id="IPR044068">
    <property type="entry name" value="CB"/>
</dbReference>
<gene>
    <name evidence="7" type="ORF">MM415A02304_0014</name>
    <name evidence="6" type="ORF">MM415B00633_0027</name>
    <name evidence="5" type="ORF">TM448A00090_0078</name>
    <name evidence="8" type="ORF">TM448B00221_0026</name>
</gene>
<dbReference type="Pfam" id="PF00589">
    <property type="entry name" value="Phage_integrase"/>
    <property type="match status" value="1"/>
</dbReference>
<evidence type="ECO:0000313" key="6">
    <source>
        <dbReference type="EMBL" id="QJA63343.1"/>
    </source>
</evidence>
<dbReference type="InterPro" id="IPR010998">
    <property type="entry name" value="Integrase_recombinase_N"/>
</dbReference>
<reference evidence="5" key="1">
    <citation type="submission" date="2020-03" db="EMBL/GenBank/DDBJ databases">
        <title>The deep terrestrial virosphere.</title>
        <authorList>
            <person name="Holmfeldt K."/>
            <person name="Nilsson E."/>
            <person name="Simone D."/>
            <person name="Lopez-Fernandez M."/>
            <person name="Wu X."/>
            <person name="de Brujin I."/>
            <person name="Lundin D."/>
            <person name="Andersson A."/>
            <person name="Bertilsson S."/>
            <person name="Dopson M."/>
        </authorList>
    </citation>
    <scope>NUCLEOTIDE SEQUENCE</scope>
    <source>
        <strain evidence="7">MM415A02304</strain>
        <strain evidence="6">MM415B00633</strain>
        <strain evidence="5">TM448A00090</strain>
        <strain evidence="8">TM448B00221</strain>
    </source>
</reference>
<dbReference type="Gene3D" id="1.10.150.130">
    <property type="match status" value="1"/>
</dbReference>
<dbReference type="PANTHER" id="PTHR30349">
    <property type="entry name" value="PHAGE INTEGRASE-RELATED"/>
    <property type="match status" value="1"/>
</dbReference>
<feature type="domain" description="Core-binding (CB)" evidence="4">
    <location>
        <begin position="1"/>
        <end position="82"/>
    </location>
</feature>
<dbReference type="AlphaFoldDB" id="A0A6H1Z8M6"/>
<protein>
    <submittedName>
        <fullName evidence="5">Putative site-specific tyrosine recombinase</fullName>
    </submittedName>
</protein>
<keyword evidence="2" id="KW-0233">DNA recombination</keyword>
<dbReference type="PROSITE" id="PS51900">
    <property type="entry name" value="CB"/>
    <property type="match status" value="1"/>
</dbReference>
<dbReference type="GO" id="GO:0006310">
    <property type="term" value="P:DNA recombination"/>
    <property type="evidence" value="ECO:0007669"/>
    <property type="project" value="UniProtKB-KW"/>
</dbReference>
<dbReference type="InterPro" id="IPR013762">
    <property type="entry name" value="Integrase-like_cat_sf"/>
</dbReference>
<evidence type="ECO:0000259" key="3">
    <source>
        <dbReference type="PROSITE" id="PS51898"/>
    </source>
</evidence>